<dbReference type="AlphaFoldDB" id="A0A387B187"/>
<keyword evidence="2" id="KW-1185">Reference proteome</keyword>
<evidence type="ECO:0000313" key="1">
    <source>
        <dbReference type="EMBL" id="AYF97272.1"/>
    </source>
</evidence>
<protein>
    <submittedName>
        <fullName evidence="1">Uncharacterized protein</fullName>
    </submittedName>
</protein>
<evidence type="ECO:0000313" key="2">
    <source>
        <dbReference type="Proteomes" id="UP000278886"/>
    </source>
</evidence>
<accession>A0A387B187</accession>
<gene>
    <name evidence="1" type="ORF">D7I47_02735</name>
</gene>
<proteinExistence type="predicted"/>
<dbReference type="EMBL" id="CP032630">
    <property type="protein sequence ID" value="AYF97272.1"/>
    <property type="molecule type" value="Genomic_DNA"/>
</dbReference>
<dbReference type="Proteomes" id="UP000278886">
    <property type="component" value="Chromosome"/>
</dbReference>
<sequence length="299" mass="29391">MPRPAPVVAPKVHGHAARALVLGAAVAVAVGGFGAADAGADRLEPVAFTTPAAPAVATASTASDPVAALREATEAARTAHAAAAGHVLDESAREALAADIAAAEAGAERVRLLAALGGGVEGASDGGSAALVERLGQGVERLDAAVAAWEAEQARLAAEAAARAAQLAAQQAAGRTVAAGTGRVQAIGPYVESIWTTGGQAEVDACRGSVNFANIAAYLGGAFYAAEHWSCGGRAWSGLGTGARVDIPGYGSFQVAGRVGGLAYGSDASAVPAGYDGYYQTCVGGSASNMTVWLLTRVG</sequence>
<name>A0A387B187_9MICO</name>
<reference evidence="2" key="1">
    <citation type="submission" date="2018-09" db="EMBL/GenBank/DDBJ databases">
        <title>Genome sequencing of strain 2DFWR-13.</title>
        <authorList>
            <person name="Heo J."/>
            <person name="Kim S.-J."/>
            <person name="Kwon S.-W."/>
        </authorList>
    </citation>
    <scope>NUCLEOTIDE SEQUENCE [LARGE SCALE GENOMIC DNA]</scope>
    <source>
        <strain evidence="2">2DFWR-13</strain>
    </source>
</reference>
<dbReference type="KEGG" id="lyd:D7I47_02735"/>
<organism evidence="1 2">
    <name type="scientific">Protaetiibacter intestinalis</name>
    <dbReference type="NCBI Taxonomy" id="2419774"/>
    <lineage>
        <taxon>Bacteria</taxon>
        <taxon>Bacillati</taxon>
        <taxon>Actinomycetota</taxon>
        <taxon>Actinomycetes</taxon>
        <taxon>Micrococcales</taxon>
        <taxon>Microbacteriaceae</taxon>
        <taxon>Protaetiibacter</taxon>
    </lineage>
</organism>